<gene>
    <name evidence="2" type="ORF">ACEWY4_013995</name>
</gene>
<proteinExistence type="predicted"/>
<dbReference type="PANTHER" id="PTHR33332">
    <property type="entry name" value="REVERSE TRANSCRIPTASE DOMAIN-CONTAINING PROTEIN"/>
    <property type="match status" value="1"/>
</dbReference>
<reference evidence="2 3" key="1">
    <citation type="submission" date="2024-09" db="EMBL/GenBank/DDBJ databases">
        <title>A chromosome-level genome assembly of Gray's grenadier anchovy, Coilia grayii.</title>
        <authorList>
            <person name="Fu Z."/>
        </authorList>
    </citation>
    <scope>NUCLEOTIDE SEQUENCE [LARGE SCALE GENOMIC DNA]</scope>
    <source>
        <strain evidence="2">G4</strain>
        <tissue evidence="2">Muscle</tissue>
    </source>
</reference>
<feature type="domain" description="Reverse transcriptase" evidence="1">
    <location>
        <begin position="1"/>
        <end position="159"/>
    </location>
</feature>
<name>A0ABD1JR07_9TELE</name>
<keyword evidence="3" id="KW-1185">Reference proteome</keyword>
<sequence>MPVMPLSNIGITGIAHCWFKSYLPGRSFEVSWQRKLSSTHTLSTGVPQGSVLGPLLFAIYTTLLGRVIRSHGFSYHCYVDDTQLYLSFRPDDTTVSAHISACLSTLSAWMKEHHLQLNLSKTELLVIPTQESIHHDISLNMDTVTIAPNKVAKNLGIMIDDRLSFSDHIASVARLCHYAPYNIRKIRPYLTQYAAQLLLLVQAMVISRLDYCNALLVGLPACAIKPLQMVQNAAARLVFNQPKRSHVTPLFINLHWLPVSDRIQHKALTLAYKVTSGSAPTYLNAILNAYIPSRTLQSSNTNRLAVPSPKTKRGHSKLFSVVVPQLWNNLPVHTRAAISLSTFKKLVKTLLFRDCLTKPNFTNHLST</sequence>
<dbReference type="SUPFAM" id="SSF56672">
    <property type="entry name" value="DNA/RNA polymerases"/>
    <property type="match status" value="1"/>
</dbReference>
<dbReference type="AlphaFoldDB" id="A0ABD1JR07"/>
<evidence type="ECO:0000259" key="1">
    <source>
        <dbReference type="PROSITE" id="PS50878"/>
    </source>
</evidence>
<accession>A0ABD1JR07</accession>
<dbReference type="PROSITE" id="PS50878">
    <property type="entry name" value="RT_POL"/>
    <property type="match status" value="1"/>
</dbReference>
<evidence type="ECO:0000313" key="3">
    <source>
        <dbReference type="Proteomes" id="UP001591681"/>
    </source>
</evidence>
<dbReference type="InterPro" id="IPR043502">
    <property type="entry name" value="DNA/RNA_pol_sf"/>
</dbReference>
<evidence type="ECO:0000313" key="2">
    <source>
        <dbReference type="EMBL" id="KAL2089307.1"/>
    </source>
</evidence>
<protein>
    <recommendedName>
        <fullName evidence="1">Reverse transcriptase domain-containing protein</fullName>
    </recommendedName>
</protein>
<dbReference type="Pfam" id="PF00078">
    <property type="entry name" value="RVT_1"/>
    <property type="match status" value="1"/>
</dbReference>
<organism evidence="2 3">
    <name type="scientific">Coilia grayii</name>
    <name type="common">Gray's grenadier anchovy</name>
    <dbReference type="NCBI Taxonomy" id="363190"/>
    <lineage>
        <taxon>Eukaryota</taxon>
        <taxon>Metazoa</taxon>
        <taxon>Chordata</taxon>
        <taxon>Craniata</taxon>
        <taxon>Vertebrata</taxon>
        <taxon>Euteleostomi</taxon>
        <taxon>Actinopterygii</taxon>
        <taxon>Neopterygii</taxon>
        <taxon>Teleostei</taxon>
        <taxon>Clupei</taxon>
        <taxon>Clupeiformes</taxon>
        <taxon>Clupeoidei</taxon>
        <taxon>Engraulidae</taxon>
        <taxon>Coilinae</taxon>
        <taxon>Coilia</taxon>
    </lineage>
</organism>
<comment type="caution">
    <text evidence="2">The sequence shown here is derived from an EMBL/GenBank/DDBJ whole genome shotgun (WGS) entry which is preliminary data.</text>
</comment>
<dbReference type="InterPro" id="IPR000477">
    <property type="entry name" value="RT_dom"/>
</dbReference>
<dbReference type="EMBL" id="JBHFQA010000012">
    <property type="protein sequence ID" value="KAL2089307.1"/>
    <property type="molecule type" value="Genomic_DNA"/>
</dbReference>
<dbReference type="Proteomes" id="UP001591681">
    <property type="component" value="Unassembled WGS sequence"/>
</dbReference>